<evidence type="ECO:0000256" key="5">
    <source>
        <dbReference type="ARBA" id="ARBA00023004"/>
    </source>
</evidence>
<comment type="cofactor">
    <cofactor evidence="1 6">
        <name>heme</name>
        <dbReference type="ChEBI" id="CHEBI:30413"/>
    </cofactor>
</comment>
<dbReference type="GO" id="GO:0020037">
    <property type="term" value="F:heme binding"/>
    <property type="evidence" value="ECO:0007669"/>
    <property type="project" value="InterPro"/>
</dbReference>
<dbReference type="SUPFAM" id="SSF48264">
    <property type="entry name" value="Cytochrome P450"/>
    <property type="match status" value="1"/>
</dbReference>
<evidence type="ECO:0000256" key="4">
    <source>
        <dbReference type="ARBA" id="ARBA00022723"/>
    </source>
</evidence>
<reference evidence="8" key="1">
    <citation type="submission" date="2021-12" db="EMBL/GenBank/DDBJ databases">
        <authorList>
            <person name="Zaccaron A."/>
            <person name="Stergiopoulos I."/>
        </authorList>
    </citation>
    <scope>NUCLEOTIDE SEQUENCE</scope>
    <source>
        <strain evidence="8">Race5_Kim</strain>
    </source>
</reference>
<dbReference type="PRINTS" id="PR00385">
    <property type="entry name" value="P450"/>
</dbReference>
<reference evidence="8" key="2">
    <citation type="journal article" date="2022" name="Microb. Genom.">
        <title>A chromosome-scale genome assembly of the tomato pathogen Cladosporium fulvum reveals a compartmentalized genome architecture and the presence of a dispensable chromosome.</title>
        <authorList>
            <person name="Zaccaron A.Z."/>
            <person name="Chen L.H."/>
            <person name="Samaras A."/>
            <person name="Stergiopoulos I."/>
        </authorList>
    </citation>
    <scope>NUCLEOTIDE SEQUENCE</scope>
    <source>
        <strain evidence="8">Race5_Kim</strain>
    </source>
</reference>
<evidence type="ECO:0000313" key="8">
    <source>
        <dbReference type="EMBL" id="UJO11455.1"/>
    </source>
</evidence>
<dbReference type="GO" id="GO:0016705">
    <property type="term" value="F:oxidoreductase activity, acting on paired donors, with incorporation or reduction of molecular oxygen"/>
    <property type="evidence" value="ECO:0007669"/>
    <property type="project" value="InterPro"/>
</dbReference>
<name>A0A9Q8L5X0_PASFU</name>
<keyword evidence="3 6" id="KW-0349">Heme</keyword>
<dbReference type="CDD" id="cd11058">
    <property type="entry name" value="CYP60B-like"/>
    <property type="match status" value="1"/>
</dbReference>
<evidence type="ECO:0000256" key="3">
    <source>
        <dbReference type="ARBA" id="ARBA00022617"/>
    </source>
</evidence>
<evidence type="ECO:0000256" key="2">
    <source>
        <dbReference type="ARBA" id="ARBA00010617"/>
    </source>
</evidence>
<evidence type="ECO:0000256" key="1">
    <source>
        <dbReference type="ARBA" id="ARBA00001971"/>
    </source>
</evidence>
<keyword evidence="9" id="KW-1185">Reference proteome</keyword>
<keyword evidence="7" id="KW-0812">Transmembrane</keyword>
<dbReference type="InterPro" id="IPR036396">
    <property type="entry name" value="Cyt_P450_sf"/>
</dbReference>
<dbReference type="GO" id="GO:0005506">
    <property type="term" value="F:iron ion binding"/>
    <property type="evidence" value="ECO:0007669"/>
    <property type="project" value="InterPro"/>
</dbReference>
<keyword evidence="7" id="KW-1133">Transmembrane helix</keyword>
<gene>
    <name evidence="8" type="ORF">CLAFUR5_02298</name>
</gene>
<keyword evidence="4 6" id="KW-0479">Metal-binding</keyword>
<dbReference type="PANTHER" id="PTHR24305:SF210">
    <property type="entry name" value="CYTOCHROME P450 MONOOXYGENASE ASQL-RELATED"/>
    <property type="match status" value="1"/>
</dbReference>
<dbReference type="OrthoDB" id="1470350at2759"/>
<dbReference type="KEGG" id="ffu:CLAFUR5_02298"/>
<feature type="binding site" description="axial binding residue" evidence="6">
    <location>
        <position position="453"/>
    </location>
    <ligand>
        <name>heme</name>
        <dbReference type="ChEBI" id="CHEBI:30413"/>
    </ligand>
    <ligandPart>
        <name>Fe</name>
        <dbReference type="ChEBI" id="CHEBI:18248"/>
    </ligandPart>
</feature>
<evidence type="ECO:0000313" key="9">
    <source>
        <dbReference type="Proteomes" id="UP000756132"/>
    </source>
</evidence>
<proteinExistence type="inferred from homology"/>
<organism evidence="8 9">
    <name type="scientific">Passalora fulva</name>
    <name type="common">Tomato leaf mold</name>
    <name type="synonym">Cladosporium fulvum</name>
    <dbReference type="NCBI Taxonomy" id="5499"/>
    <lineage>
        <taxon>Eukaryota</taxon>
        <taxon>Fungi</taxon>
        <taxon>Dikarya</taxon>
        <taxon>Ascomycota</taxon>
        <taxon>Pezizomycotina</taxon>
        <taxon>Dothideomycetes</taxon>
        <taxon>Dothideomycetidae</taxon>
        <taxon>Mycosphaerellales</taxon>
        <taxon>Mycosphaerellaceae</taxon>
        <taxon>Fulvia</taxon>
    </lineage>
</organism>
<dbReference type="InterPro" id="IPR001128">
    <property type="entry name" value="Cyt_P450"/>
</dbReference>
<dbReference type="Gene3D" id="1.10.630.10">
    <property type="entry name" value="Cytochrome P450"/>
    <property type="match status" value="1"/>
</dbReference>
<dbReference type="Proteomes" id="UP000756132">
    <property type="component" value="Chromosome 1"/>
</dbReference>
<dbReference type="AlphaFoldDB" id="A0A9Q8L5X0"/>
<dbReference type="RefSeq" id="XP_047755821.1">
    <property type="nucleotide sequence ID" value="XM_047901446.1"/>
</dbReference>
<dbReference type="InterPro" id="IPR002401">
    <property type="entry name" value="Cyt_P450_E_grp-I"/>
</dbReference>
<protein>
    <submittedName>
        <fullName evidence="8">Averantin hydroxylase</fullName>
    </submittedName>
</protein>
<sequence>MASTLSISFTESVVHNSMSLLVLGLAGIILSSIGWVIYSIFLHPLRSYPGPLLWRLSKIPYDYHSFHGTLPSTLKNLHQTYGPVVRIGPTRLSYTDGRVWKEVWAARNPEWPKDTRGIKLPPNGSYSILNAPTDIHARYRRLLAHAFSEKGLKDQQPRIQEYVELLVDRLEEKAQSGEATDIVDWYTNTVFDVIGDLAFGESFNGLLHRKVHEWIPAILDSVKYTFQASIVSRHHLKWAEKYLVDTSVVQGRMKNYRLAAHKVHKRAALGGERGDFWDRVLIKSKDDNKAGDGMTQDEMVNNAAVLILGGAETSATTLSGTTYLLLTHPAIYRKLTQEIRSTFSSSDEIDVYSVTKLPYMLATLDEAMRIYPPVPDSASRIPPVGGGTVLGKYLPEGTTIHIPQLATNHSESNFARADEFCPERWLHDSERPEEFKRGDKAAFQPFTVGNRNCIGRNLAYAEMRLVLAKVLYNFDLEMDGRSRGKDWFEQKAYGVWLKGPLYVRVKPVVRE</sequence>
<keyword evidence="5 6" id="KW-0408">Iron</keyword>
<feature type="transmembrane region" description="Helical" evidence="7">
    <location>
        <begin position="20"/>
        <end position="41"/>
    </location>
</feature>
<comment type="similarity">
    <text evidence="2">Belongs to the cytochrome P450 family.</text>
</comment>
<dbReference type="GeneID" id="71982176"/>
<evidence type="ECO:0000256" key="6">
    <source>
        <dbReference type="PIRSR" id="PIRSR602401-1"/>
    </source>
</evidence>
<dbReference type="PRINTS" id="PR00463">
    <property type="entry name" value="EP450I"/>
</dbReference>
<dbReference type="InterPro" id="IPR050121">
    <property type="entry name" value="Cytochrome_P450_monoxygenase"/>
</dbReference>
<dbReference type="PANTHER" id="PTHR24305">
    <property type="entry name" value="CYTOCHROME P450"/>
    <property type="match status" value="1"/>
</dbReference>
<evidence type="ECO:0000256" key="7">
    <source>
        <dbReference type="SAM" id="Phobius"/>
    </source>
</evidence>
<dbReference type="GO" id="GO:0004497">
    <property type="term" value="F:monooxygenase activity"/>
    <property type="evidence" value="ECO:0007669"/>
    <property type="project" value="InterPro"/>
</dbReference>
<dbReference type="Pfam" id="PF00067">
    <property type="entry name" value="p450"/>
    <property type="match status" value="1"/>
</dbReference>
<dbReference type="EMBL" id="CP090163">
    <property type="protein sequence ID" value="UJO11455.1"/>
    <property type="molecule type" value="Genomic_DNA"/>
</dbReference>
<accession>A0A9Q8L5X0</accession>
<dbReference type="OMA" id="VHEWIPA"/>
<keyword evidence="7" id="KW-0472">Membrane</keyword>